<keyword evidence="1" id="KW-0812">Transmembrane</keyword>
<protein>
    <recommendedName>
        <fullName evidence="4">Transmembrane protein</fullName>
    </recommendedName>
</protein>
<dbReference type="EMBL" id="JAXOJX010000014">
    <property type="protein sequence ID" value="MDZ5457116.1"/>
    <property type="molecule type" value="Genomic_DNA"/>
</dbReference>
<evidence type="ECO:0008006" key="4">
    <source>
        <dbReference type="Google" id="ProtNLM"/>
    </source>
</evidence>
<organism evidence="2 3">
    <name type="scientific">Azohydromonas lata</name>
    <dbReference type="NCBI Taxonomy" id="45677"/>
    <lineage>
        <taxon>Bacteria</taxon>
        <taxon>Pseudomonadati</taxon>
        <taxon>Pseudomonadota</taxon>
        <taxon>Betaproteobacteria</taxon>
        <taxon>Burkholderiales</taxon>
        <taxon>Sphaerotilaceae</taxon>
        <taxon>Azohydromonas</taxon>
    </lineage>
</organism>
<reference evidence="2 3" key="1">
    <citation type="submission" date="2023-11" db="EMBL/GenBank/DDBJ databases">
        <title>Draft genome of Azohydromonas lata strain H1 (DSM1123), a polyhydroxyalkanoate producer.</title>
        <authorList>
            <person name="Traversa D."/>
            <person name="D'Addabbo P."/>
            <person name="Pazzani C."/>
            <person name="Manzari C."/>
            <person name="Chiara M."/>
            <person name="Scrascia M."/>
        </authorList>
    </citation>
    <scope>NUCLEOTIDE SEQUENCE [LARGE SCALE GENOMIC DNA]</scope>
    <source>
        <strain evidence="2 3">H1</strain>
    </source>
</reference>
<evidence type="ECO:0000256" key="1">
    <source>
        <dbReference type="SAM" id="Phobius"/>
    </source>
</evidence>
<keyword evidence="1" id="KW-0472">Membrane</keyword>
<feature type="transmembrane region" description="Helical" evidence="1">
    <location>
        <begin position="125"/>
        <end position="148"/>
    </location>
</feature>
<sequence length="150" mass="15643">MADLSALEAPAALAWVQSHAWAYPALEAAHITGIALLLGSLVVFELRALGAARELPAPALARLALRVAVAGFALVAASGLLMFGSQPGEMLSNRFFVAKLALVAAGGLNALLFHWRGGIERLDGVARAQALLSMGLWLAAILCGRWIAYA</sequence>
<feature type="transmembrane region" description="Helical" evidence="1">
    <location>
        <begin position="95"/>
        <end position="113"/>
    </location>
</feature>
<accession>A0ABU5IF01</accession>
<proteinExistence type="predicted"/>
<dbReference type="Proteomes" id="UP001293718">
    <property type="component" value="Unassembled WGS sequence"/>
</dbReference>
<gene>
    <name evidence="2" type="ORF">SM757_11095</name>
</gene>
<comment type="caution">
    <text evidence="2">The sequence shown here is derived from an EMBL/GenBank/DDBJ whole genome shotgun (WGS) entry which is preliminary data.</text>
</comment>
<evidence type="ECO:0000313" key="2">
    <source>
        <dbReference type="EMBL" id="MDZ5457116.1"/>
    </source>
</evidence>
<evidence type="ECO:0000313" key="3">
    <source>
        <dbReference type="Proteomes" id="UP001293718"/>
    </source>
</evidence>
<dbReference type="RefSeq" id="WP_322465518.1">
    <property type="nucleotide sequence ID" value="NZ_JAXOJX010000014.1"/>
</dbReference>
<keyword evidence="3" id="KW-1185">Reference proteome</keyword>
<name>A0ABU5IF01_9BURK</name>
<feature type="transmembrane region" description="Helical" evidence="1">
    <location>
        <begin position="63"/>
        <end position="83"/>
    </location>
</feature>
<feature type="transmembrane region" description="Helical" evidence="1">
    <location>
        <begin position="30"/>
        <end position="51"/>
    </location>
</feature>
<keyword evidence="1" id="KW-1133">Transmembrane helix</keyword>